<protein>
    <recommendedName>
        <fullName evidence="3">Toprim domain-containing protein</fullName>
    </recommendedName>
</protein>
<evidence type="ECO:0008006" key="3">
    <source>
        <dbReference type="Google" id="ProtNLM"/>
    </source>
</evidence>
<dbReference type="Proteomes" id="UP000321595">
    <property type="component" value="Chromosome"/>
</dbReference>
<reference evidence="1 2" key="1">
    <citation type="submission" date="2019-08" db="EMBL/GenBank/DDBJ databases">
        <authorList>
            <person name="Liang Q."/>
        </authorList>
    </citation>
    <scope>NUCLEOTIDE SEQUENCE [LARGE SCALE GENOMIC DNA]</scope>
    <source>
        <strain evidence="1 2">V1718</strain>
    </source>
</reference>
<organism evidence="1 2">
    <name type="scientific">Microvenator marinus</name>
    <dbReference type="NCBI Taxonomy" id="2600177"/>
    <lineage>
        <taxon>Bacteria</taxon>
        <taxon>Deltaproteobacteria</taxon>
        <taxon>Bradymonadales</taxon>
        <taxon>Microvenatoraceae</taxon>
        <taxon>Microvenator</taxon>
    </lineage>
</organism>
<dbReference type="Gene3D" id="3.40.1360.10">
    <property type="match status" value="1"/>
</dbReference>
<evidence type="ECO:0000313" key="1">
    <source>
        <dbReference type="EMBL" id="QED30341.1"/>
    </source>
</evidence>
<dbReference type="CDD" id="cd01029">
    <property type="entry name" value="TOPRIM_primases"/>
    <property type="match status" value="1"/>
</dbReference>
<dbReference type="Pfam" id="PF13155">
    <property type="entry name" value="Toprim_2"/>
    <property type="match status" value="1"/>
</dbReference>
<dbReference type="EMBL" id="CP042467">
    <property type="protein sequence ID" value="QED30341.1"/>
    <property type="molecule type" value="Genomic_DNA"/>
</dbReference>
<keyword evidence="2" id="KW-1185">Reference proteome</keyword>
<dbReference type="SUPFAM" id="SSF56731">
    <property type="entry name" value="DNA primase core"/>
    <property type="match status" value="1"/>
</dbReference>
<sequence length="278" mass="32169">MFDAGVPPTKPHRGIPPELMQGRVCAFTSEGWDEARKQVIKDLKPYIPFDIEPLIPEAYRISNKVEDTWHKYEKFLVFAYWDVEHHHHPLTGNEEPWECFYDPTDETEVRRPKYRTPYDPESSVPVRGLVELRFRNLTKGAPKQARYTQTKLFGAERIPFLANPVLLRLATEDVNQSANTLYVCEGEIDTLSAWAMGRVAIGIPGTSSWNDDWCRPWKGCGRVVVLSDPDEAGEKLWKRIQNGCVKIHGPRWTRQRLRRQYNEGGRDINDLLQGEEHV</sequence>
<dbReference type="KEGG" id="bbae:FRD01_13650"/>
<accession>A0A5B8XYM3</accession>
<proteinExistence type="predicted"/>
<dbReference type="InterPro" id="IPR034154">
    <property type="entry name" value="TOPRIM_DnaG/twinkle"/>
</dbReference>
<gene>
    <name evidence="1" type="ORF">FRD01_13650</name>
</gene>
<evidence type="ECO:0000313" key="2">
    <source>
        <dbReference type="Proteomes" id="UP000321595"/>
    </source>
</evidence>
<name>A0A5B8XYM3_9DELT</name>
<dbReference type="OrthoDB" id="5319763at2"/>
<dbReference type="AlphaFoldDB" id="A0A5B8XYM3"/>